<name>A0A8J7YAB4_9EURY</name>
<evidence type="ECO:0000313" key="1">
    <source>
        <dbReference type="EMBL" id="MBV0924169.1"/>
    </source>
</evidence>
<accession>A0A8J7YAB4</accession>
<proteinExistence type="predicted"/>
<dbReference type="Proteomes" id="UP000766550">
    <property type="component" value="Unassembled WGS sequence"/>
</dbReference>
<comment type="caution">
    <text evidence="1">The sequence shown here is derived from an EMBL/GenBank/DDBJ whole genome shotgun (WGS) entry which is preliminary data.</text>
</comment>
<sequence length="103" mass="11750">MCERATANSILDLLGNEYVRQILRLTSTEPMTPYELEAECDASLPTIYRRIETLTEYDLLTSELGSDGRAGECTRYRSALGEVDIELEDGEFTIRRRRRPDTG</sequence>
<protein>
    <submittedName>
        <fullName evidence="1">Helix-turn-helix domain-containing protein</fullName>
    </submittedName>
</protein>
<dbReference type="Gene3D" id="1.10.10.10">
    <property type="entry name" value="Winged helix-like DNA-binding domain superfamily/Winged helix DNA-binding domain"/>
    <property type="match status" value="1"/>
</dbReference>
<dbReference type="InterPro" id="IPR036390">
    <property type="entry name" value="WH_DNA-bd_sf"/>
</dbReference>
<organism evidence="1 2">
    <name type="scientific">Haloarcula limicola</name>
    <dbReference type="NCBI Taxonomy" id="1429915"/>
    <lineage>
        <taxon>Archaea</taxon>
        <taxon>Methanobacteriati</taxon>
        <taxon>Methanobacteriota</taxon>
        <taxon>Stenosarchaea group</taxon>
        <taxon>Halobacteria</taxon>
        <taxon>Halobacteriales</taxon>
        <taxon>Haloarculaceae</taxon>
        <taxon>Haloarcula</taxon>
    </lineage>
</organism>
<evidence type="ECO:0000313" key="2">
    <source>
        <dbReference type="Proteomes" id="UP000766550"/>
    </source>
</evidence>
<reference evidence="1 2" key="1">
    <citation type="submission" date="2021-06" db="EMBL/GenBank/DDBJ databases">
        <title>New haloarchaea isolates fom saline soil.</title>
        <authorList>
            <person name="Duran-Viseras A."/>
            <person name="Sanchez-Porro C.S."/>
            <person name="Ventosa A."/>
        </authorList>
    </citation>
    <scope>NUCLEOTIDE SEQUENCE [LARGE SCALE GENOMIC DNA]</scope>
    <source>
        <strain evidence="1 2">JCM 183640</strain>
    </source>
</reference>
<dbReference type="Pfam" id="PF12840">
    <property type="entry name" value="HTH_20"/>
    <property type="match status" value="1"/>
</dbReference>
<dbReference type="EMBL" id="JAHQXF010000001">
    <property type="protein sequence ID" value="MBV0924169.1"/>
    <property type="molecule type" value="Genomic_DNA"/>
</dbReference>
<dbReference type="OrthoDB" id="290446at2157"/>
<dbReference type="AlphaFoldDB" id="A0A8J7YAB4"/>
<keyword evidence="2" id="KW-1185">Reference proteome</keyword>
<gene>
    <name evidence="1" type="ORF">KTS45_08110</name>
</gene>
<dbReference type="RefSeq" id="WP_162317239.1">
    <property type="nucleotide sequence ID" value="NZ_JAHQXF010000001.1"/>
</dbReference>
<dbReference type="SUPFAM" id="SSF46785">
    <property type="entry name" value="Winged helix' DNA-binding domain"/>
    <property type="match status" value="1"/>
</dbReference>
<dbReference type="InterPro" id="IPR036388">
    <property type="entry name" value="WH-like_DNA-bd_sf"/>
</dbReference>